<keyword evidence="10" id="KW-1185">Reference proteome</keyword>
<keyword evidence="5 8" id="KW-0472">Membrane</keyword>
<keyword evidence="3 8" id="KW-0812">Transmembrane</keyword>
<dbReference type="GO" id="GO:0005886">
    <property type="term" value="C:plasma membrane"/>
    <property type="evidence" value="ECO:0007669"/>
    <property type="project" value="UniProtKB-SubCell"/>
</dbReference>
<name>A0A9J6BG78_POLVA</name>
<evidence type="ECO:0000256" key="7">
    <source>
        <dbReference type="ARBA" id="ARBA00023180"/>
    </source>
</evidence>
<evidence type="ECO:0008006" key="11">
    <source>
        <dbReference type="Google" id="ProtNLM"/>
    </source>
</evidence>
<protein>
    <recommendedName>
        <fullName evidence="11">Ionotropic receptor</fullName>
    </recommendedName>
</protein>
<comment type="caution">
    <text evidence="9">The sequence shown here is derived from an EMBL/GenBank/DDBJ whole genome shotgun (WGS) entry which is preliminary data.</text>
</comment>
<accession>A0A9J6BG78</accession>
<feature type="transmembrane region" description="Helical" evidence="8">
    <location>
        <begin position="7"/>
        <end position="27"/>
    </location>
</feature>
<evidence type="ECO:0000313" key="10">
    <source>
        <dbReference type="Proteomes" id="UP001107558"/>
    </source>
</evidence>
<keyword evidence="2" id="KW-1003">Cell membrane</keyword>
<keyword evidence="6" id="KW-0675">Receptor</keyword>
<evidence type="ECO:0000256" key="8">
    <source>
        <dbReference type="SAM" id="Phobius"/>
    </source>
</evidence>
<dbReference type="EMBL" id="JADBJN010000004">
    <property type="protein sequence ID" value="KAG5668781.1"/>
    <property type="molecule type" value="Genomic_DNA"/>
</dbReference>
<evidence type="ECO:0000256" key="5">
    <source>
        <dbReference type="ARBA" id="ARBA00023136"/>
    </source>
</evidence>
<dbReference type="Gene3D" id="1.10.287.70">
    <property type="match status" value="1"/>
</dbReference>
<evidence type="ECO:0000313" key="9">
    <source>
        <dbReference type="EMBL" id="KAG5668781.1"/>
    </source>
</evidence>
<keyword evidence="7" id="KW-0325">Glycoprotein</keyword>
<evidence type="ECO:0000256" key="2">
    <source>
        <dbReference type="ARBA" id="ARBA00022475"/>
    </source>
</evidence>
<comment type="subcellular location">
    <subcellularLocation>
        <location evidence="1">Cell membrane</location>
        <topology evidence="1">Multi-pass membrane protein</topology>
    </subcellularLocation>
</comment>
<evidence type="ECO:0000256" key="3">
    <source>
        <dbReference type="ARBA" id="ARBA00022692"/>
    </source>
</evidence>
<keyword evidence="4 8" id="KW-1133">Transmembrane helix</keyword>
<gene>
    <name evidence="9" type="ORF">PVAND_016707</name>
</gene>
<evidence type="ECO:0000256" key="1">
    <source>
        <dbReference type="ARBA" id="ARBA00004651"/>
    </source>
</evidence>
<organism evidence="9 10">
    <name type="scientific">Polypedilum vanderplanki</name>
    <name type="common">Sleeping chironomid midge</name>
    <dbReference type="NCBI Taxonomy" id="319348"/>
    <lineage>
        <taxon>Eukaryota</taxon>
        <taxon>Metazoa</taxon>
        <taxon>Ecdysozoa</taxon>
        <taxon>Arthropoda</taxon>
        <taxon>Hexapoda</taxon>
        <taxon>Insecta</taxon>
        <taxon>Pterygota</taxon>
        <taxon>Neoptera</taxon>
        <taxon>Endopterygota</taxon>
        <taxon>Diptera</taxon>
        <taxon>Nematocera</taxon>
        <taxon>Chironomoidea</taxon>
        <taxon>Chironomidae</taxon>
        <taxon>Chironominae</taxon>
        <taxon>Polypedilum</taxon>
        <taxon>Polypedilum</taxon>
    </lineage>
</organism>
<evidence type="ECO:0000256" key="6">
    <source>
        <dbReference type="ARBA" id="ARBA00023170"/>
    </source>
</evidence>
<sequence>MIFKQNNIGIFYLVSSIASIFCTSFALNTKLLQKVPNRNPVQLAKVMVDVIHEFYIVNNIKFDFIIYGKATNHIKDVINEVTKDLANEIPINIKQIDIKIWNHILYQSAIVFTKSKKNLRTLHKKSINTDELNLSLGNVFPKQFKFLTYVEEIENFDKADTELFFPSFSYLRPDMRMFEIYITMDKISINLTANVLFSKNKCGKFHLKRLNSFNLKTQKWKKELKNFNHFDNFHGCLMSFLVEVNIFWYFDNYFSIFYEGNSLKKFALGNIKFHGLTHEILEKLTKDLNITGHYTYHDRILKIGTGSKNFLANNAIASYFYSSEIVRSSTYLHWSNPIYTMEIYYLVTQNDLYTNYEKLLMPFDLITWILLTIVLFLTFCIIFVSYLCPRKFQMLVFGEGIRNPSYNALGVIFGIGQLRLPHKFFNRVILLIFLWFCLIFRTCYQSKFFEFMTSDMRKPLPASIEDLKEMNYTIVLEASLAKICERLNDEIINSRERPNIIGVNRIEFKYLYERAN</sequence>
<dbReference type="PANTHER" id="PTHR42643:SF30">
    <property type="entry name" value="IONOTROPIC RECEPTOR 40A-RELATED"/>
    <property type="match status" value="1"/>
</dbReference>
<evidence type="ECO:0000256" key="4">
    <source>
        <dbReference type="ARBA" id="ARBA00022989"/>
    </source>
</evidence>
<reference evidence="9" key="1">
    <citation type="submission" date="2021-03" db="EMBL/GenBank/DDBJ databases">
        <title>Chromosome level genome of the anhydrobiotic midge Polypedilum vanderplanki.</title>
        <authorList>
            <person name="Yoshida Y."/>
            <person name="Kikawada T."/>
            <person name="Gusev O."/>
        </authorList>
    </citation>
    <scope>NUCLEOTIDE SEQUENCE</scope>
    <source>
        <strain evidence="9">NIAS01</strain>
        <tissue evidence="9">Whole body or cell culture</tissue>
    </source>
</reference>
<dbReference type="AlphaFoldDB" id="A0A9J6BG78"/>
<dbReference type="PANTHER" id="PTHR42643">
    <property type="entry name" value="IONOTROPIC RECEPTOR 20A-RELATED"/>
    <property type="match status" value="1"/>
</dbReference>
<proteinExistence type="predicted"/>
<feature type="transmembrane region" description="Helical" evidence="8">
    <location>
        <begin position="365"/>
        <end position="388"/>
    </location>
</feature>
<dbReference type="OrthoDB" id="8050636at2759"/>
<dbReference type="InterPro" id="IPR052192">
    <property type="entry name" value="Insect_Ionotropic_Sensory_Rcpt"/>
</dbReference>
<dbReference type="Proteomes" id="UP001107558">
    <property type="component" value="Chromosome 4"/>
</dbReference>
<feature type="transmembrane region" description="Helical" evidence="8">
    <location>
        <begin position="424"/>
        <end position="444"/>
    </location>
</feature>